<dbReference type="GeneID" id="103512793"/>
<gene>
    <name evidence="3" type="primary">LOC103512793</name>
</gene>
<keyword evidence="2" id="KW-1185">Reference proteome</keyword>
<evidence type="ECO:0000256" key="1">
    <source>
        <dbReference type="SAM" id="Coils"/>
    </source>
</evidence>
<evidence type="ECO:0000313" key="2">
    <source>
        <dbReference type="Proteomes" id="UP000079169"/>
    </source>
</evidence>
<feature type="coiled-coil region" evidence="1">
    <location>
        <begin position="245"/>
        <end position="310"/>
    </location>
</feature>
<evidence type="ECO:0000313" key="3">
    <source>
        <dbReference type="RefSeq" id="XP_008475802.2"/>
    </source>
</evidence>
<protein>
    <submittedName>
        <fullName evidence="3">Intracellular protein transport protein USO1-like</fullName>
    </submittedName>
</protein>
<dbReference type="RefSeq" id="XP_008475802.2">
    <property type="nucleotide sequence ID" value="XM_008477580.3"/>
</dbReference>
<dbReference type="STRING" id="121845.A0A1S3D8H6"/>
<dbReference type="PaxDb" id="121845-A0A1S3D8H6"/>
<organism evidence="2 3">
    <name type="scientific">Diaphorina citri</name>
    <name type="common">Asian citrus psyllid</name>
    <dbReference type="NCBI Taxonomy" id="121845"/>
    <lineage>
        <taxon>Eukaryota</taxon>
        <taxon>Metazoa</taxon>
        <taxon>Ecdysozoa</taxon>
        <taxon>Arthropoda</taxon>
        <taxon>Hexapoda</taxon>
        <taxon>Insecta</taxon>
        <taxon>Pterygota</taxon>
        <taxon>Neoptera</taxon>
        <taxon>Paraneoptera</taxon>
        <taxon>Hemiptera</taxon>
        <taxon>Sternorrhyncha</taxon>
        <taxon>Psylloidea</taxon>
        <taxon>Psyllidae</taxon>
        <taxon>Diaphorininae</taxon>
        <taxon>Diaphorina</taxon>
    </lineage>
</organism>
<reference evidence="3" key="1">
    <citation type="submission" date="2025-08" db="UniProtKB">
        <authorList>
            <consortium name="RefSeq"/>
        </authorList>
    </citation>
    <scope>IDENTIFICATION</scope>
</reference>
<keyword evidence="1" id="KW-0175">Coiled coil</keyword>
<dbReference type="Proteomes" id="UP000079169">
    <property type="component" value="Unplaced"/>
</dbReference>
<dbReference type="KEGG" id="dci:103512793"/>
<dbReference type="OMA" id="NDHSACE"/>
<dbReference type="AlphaFoldDB" id="A0A1S3D8H6"/>
<sequence length="469" mass="56251">MAKTAISPPSSQDSTLSAEELRIENDNIRNHFRAVYRDYEVEKLARVQAQKAFRNLMIMYETKSKKFRNAVNNHRQTFEIVKEMREKYCELKKITDDNMNELKTANEANDVLKRILTQEKRKIDKVKNEMNSLKQSNDHSACELVLEQETKDKEEALEQIKELNKKMEDITKERDFAQKTNKDMKEKMLELIKIKNELVEQNNTLLFQRNTMQCLLMDKDKQIQQLVTRDVMEDPVVLHKMEMLERSHQAEKDTLKAQVEALTKNIEEHDKKEEELQNMITNKNMEILNMRRNNEELKRLEQDHRVFVEKDEIELRKKEQTVMSLIETTKRMKTEMNAMRDKFDNQDKEIAELKEEIRKKEMEISVLGKAKTLYEDKIKTYQCEKESVCHIAREFELQVECSRARLKELENYKYALDRQLTELREELQQEKQHNLIQEKMLEDNRETVKILKCRLKQCCYHLHKSECYG</sequence>
<name>A0A1S3D8H6_DIACI</name>
<proteinExistence type="predicted"/>
<feature type="coiled-coil region" evidence="1">
    <location>
        <begin position="102"/>
        <end position="204"/>
    </location>
</feature>
<accession>A0A1S3D8H6</accession>
<feature type="coiled-coil region" evidence="1">
    <location>
        <begin position="336"/>
        <end position="440"/>
    </location>
</feature>